<accession>A0A2X4V6S2</accession>
<evidence type="ECO:0000313" key="2">
    <source>
        <dbReference type="EMBL" id="SQI40980.1"/>
    </source>
</evidence>
<dbReference type="InterPro" id="IPR024494">
    <property type="entry name" value="DUF2770"/>
</dbReference>
<name>A0A2X4V6S2_9GAMM</name>
<gene>
    <name evidence="2" type="ORF">NCTC12151_01851</name>
</gene>
<keyword evidence="1" id="KW-0812">Transmembrane</keyword>
<evidence type="ECO:0000256" key="1">
    <source>
        <dbReference type="SAM" id="Phobius"/>
    </source>
</evidence>
<feature type="transmembrane region" description="Helical" evidence="1">
    <location>
        <begin position="26"/>
        <end position="47"/>
    </location>
</feature>
<dbReference type="AlphaFoldDB" id="A0A2X4V6S2"/>
<organism evidence="2 3">
    <name type="scientific">Leminorella richardii</name>
    <dbReference type="NCBI Taxonomy" id="158841"/>
    <lineage>
        <taxon>Bacteria</taxon>
        <taxon>Pseudomonadati</taxon>
        <taxon>Pseudomonadota</taxon>
        <taxon>Gammaproteobacteria</taxon>
        <taxon>Enterobacterales</taxon>
        <taxon>Budviciaceae</taxon>
        <taxon>Leminorella</taxon>
    </lineage>
</organism>
<dbReference type="Pfam" id="PF10968">
    <property type="entry name" value="DUF2770"/>
    <property type="match status" value="1"/>
</dbReference>
<dbReference type="Proteomes" id="UP000249005">
    <property type="component" value="Chromosome 1"/>
</dbReference>
<protein>
    <submittedName>
        <fullName evidence="2">Protein of uncharacterized function (DUF2770)</fullName>
    </submittedName>
</protein>
<sequence>MPSKNNKPSLLSRILNGVVQNVREHLMIYLVIWLIVMALDVYFIWFYE</sequence>
<dbReference type="EMBL" id="LS483470">
    <property type="protein sequence ID" value="SQI40980.1"/>
    <property type="molecule type" value="Genomic_DNA"/>
</dbReference>
<proteinExistence type="predicted"/>
<evidence type="ECO:0000313" key="3">
    <source>
        <dbReference type="Proteomes" id="UP000249005"/>
    </source>
</evidence>
<dbReference type="OrthoDB" id="6637833at2"/>
<dbReference type="KEGG" id="lri:NCTC12151_01851"/>
<keyword evidence="1" id="KW-0472">Membrane</keyword>
<reference evidence="2 3" key="1">
    <citation type="submission" date="2018-06" db="EMBL/GenBank/DDBJ databases">
        <authorList>
            <consortium name="Pathogen Informatics"/>
            <person name="Doyle S."/>
        </authorList>
    </citation>
    <scope>NUCLEOTIDE SEQUENCE [LARGE SCALE GENOMIC DNA]</scope>
    <source>
        <strain evidence="2 3">NCTC12151</strain>
    </source>
</reference>
<keyword evidence="1" id="KW-1133">Transmembrane helix</keyword>
<dbReference type="RefSeq" id="WP_111740373.1">
    <property type="nucleotide sequence ID" value="NZ_LR698987.1"/>
</dbReference>
<keyword evidence="3" id="KW-1185">Reference proteome</keyword>